<proteinExistence type="predicted"/>
<comment type="caution">
    <text evidence="2">The sequence shown here is derived from an EMBL/GenBank/DDBJ whole genome shotgun (WGS) entry which is preliminary data.</text>
</comment>
<organism evidence="2 3">
    <name type="scientific">Oryza meyeriana var. granulata</name>
    <dbReference type="NCBI Taxonomy" id="110450"/>
    <lineage>
        <taxon>Eukaryota</taxon>
        <taxon>Viridiplantae</taxon>
        <taxon>Streptophyta</taxon>
        <taxon>Embryophyta</taxon>
        <taxon>Tracheophyta</taxon>
        <taxon>Spermatophyta</taxon>
        <taxon>Magnoliopsida</taxon>
        <taxon>Liliopsida</taxon>
        <taxon>Poales</taxon>
        <taxon>Poaceae</taxon>
        <taxon>BOP clade</taxon>
        <taxon>Oryzoideae</taxon>
        <taxon>Oryzeae</taxon>
        <taxon>Oryzinae</taxon>
        <taxon>Oryza</taxon>
        <taxon>Oryza meyeriana</taxon>
    </lineage>
</organism>
<dbReference type="EMBL" id="SPHZ02000011">
    <property type="protein sequence ID" value="KAF0893058.1"/>
    <property type="molecule type" value="Genomic_DNA"/>
</dbReference>
<accession>A0A6G1BY19</accession>
<feature type="region of interest" description="Disordered" evidence="1">
    <location>
        <begin position="1"/>
        <end position="82"/>
    </location>
</feature>
<dbReference type="AlphaFoldDB" id="A0A6G1BY19"/>
<name>A0A6G1BY19_9ORYZ</name>
<sequence>MLGSLACFGLAGDKTGKRANAKAKKQSPVPPAADDMGEAPTTTANEEKPPAPSGGERKRRKGAARRSGSDSAPPTRGTATFNPNDYMLAVLTLYANYAGIMC</sequence>
<evidence type="ECO:0000256" key="1">
    <source>
        <dbReference type="SAM" id="MobiDB-lite"/>
    </source>
</evidence>
<reference evidence="2 3" key="1">
    <citation type="submission" date="2019-11" db="EMBL/GenBank/DDBJ databases">
        <title>Whole genome sequence of Oryza granulata.</title>
        <authorList>
            <person name="Li W."/>
        </authorList>
    </citation>
    <scope>NUCLEOTIDE SEQUENCE [LARGE SCALE GENOMIC DNA]</scope>
    <source>
        <strain evidence="3">cv. Menghai</strain>
        <tissue evidence="2">Leaf</tissue>
    </source>
</reference>
<protein>
    <submittedName>
        <fullName evidence="2">Uncharacterized protein</fullName>
    </submittedName>
</protein>
<gene>
    <name evidence="2" type="ORF">E2562_021319</name>
</gene>
<evidence type="ECO:0000313" key="2">
    <source>
        <dbReference type="EMBL" id="KAF0893058.1"/>
    </source>
</evidence>
<keyword evidence="3" id="KW-1185">Reference proteome</keyword>
<dbReference type="Proteomes" id="UP000479710">
    <property type="component" value="Unassembled WGS sequence"/>
</dbReference>
<evidence type="ECO:0000313" key="3">
    <source>
        <dbReference type="Proteomes" id="UP000479710"/>
    </source>
</evidence>